<dbReference type="PROSITE" id="PS50995">
    <property type="entry name" value="HTH_MARR_2"/>
    <property type="match status" value="1"/>
</dbReference>
<dbReference type="AlphaFoldDB" id="A0A085GDZ1"/>
<sequence length="144" mass="16535">MKDKNDLFNEMIPLGQLIYMVNQYKERLLNEHLSPLDVTSTQFKVLCTIYREECITPMELKKSLSVDLGALTRMLDRLICKGWVARLPNPNDKRGVLIRLTPEGATLCEKCRSLLGKSMHQELIKNLTADEVDTLYQLLTKVLP</sequence>
<keyword evidence="2" id="KW-0238">DNA-binding</keyword>
<evidence type="ECO:0000256" key="1">
    <source>
        <dbReference type="ARBA" id="ARBA00023015"/>
    </source>
</evidence>
<keyword evidence="6" id="KW-1185">Reference proteome</keyword>
<evidence type="ECO:0000256" key="3">
    <source>
        <dbReference type="ARBA" id="ARBA00023163"/>
    </source>
</evidence>
<comment type="caution">
    <text evidence="5">The sequence shown here is derived from an EMBL/GenBank/DDBJ whole genome shotgun (WGS) entry which is preliminary data.</text>
</comment>
<dbReference type="InterPro" id="IPR036388">
    <property type="entry name" value="WH-like_DNA-bd_sf"/>
</dbReference>
<dbReference type="OrthoDB" id="6195716at2"/>
<dbReference type="SMART" id="SM00347">
    <property type="entry name" value="HTH_MARR"/>
    <property type="match status" value="1"/>
</dbReference>
<name>A0A085GDZ1_9ENTR</name>
<dbReference type="InterPro" id="IPR036390">
    <property type="entry name" value="WH_DNA-bd_sf"/>
</dbReference>
<dbReference type="NCBIfam" id="NF008565">
    <property type="entry name" value="PRK11512.1"/>
    <property type="match status" value="1"/>
</dbReference>
<accession>A0A085GDZ1</accession>
<proteinExistence type="predicted"/>
<keyword evidence="1" id="KW-0805">Transcription regulation</keyword>
<protein>
    <submittedName>
        <fullName evidence="5">Multiple antibiotic resistance protein</fullName>
    </submittedName>
</protein>
<dbReference type="PANTHER" id="PTHR42756:SF1">
    <property type="entry name" value="TRANSCRIPTIONAL REPRESSOR OF EMRAB OPERON"/>
    <property type="match status" value="1"/>
</dbReference>
<evidence type="ECO:0000259" key="4">
    <source>
        <dbReference type="PROSITE" id="PS50995"/>
    </source>
</evidence>
<evidence type="ECO:0000313" key="5">
    <source>
        <dbReference type="EMBL" id="KFC81936.1"/>
    </source>
</evidence>
<dbReference type="Pfam" id="PF01047">
    <property type="entry name" value="MarR"/>
    <property type="match status" value="1"/>
</dbReference>
<dbReference type="InterPro" id="IPR023187">
    <property type="entry name" value="Tscrpt_reg_MarR-type_CS"/>
</dbReference>
<reference evidence="5 6" key="1">
    <citation type="submission" date="2014-05" db="EMBL/GenBank/DDBJ databases">
        <title>ATOL: Assembling a taxonomically balanced genome-scale reconstruction of the evolutionary history of the Enterobacteriaceae.</title>
        <authorList>
            <person name="Plunkett G.III."/>
            <person name="Neeno-Eckwall E.C."/>
            <person name="Glasner J.D."/>
            <person name="Perna N.T."/>
        </authorList>
    </citation>
    <scope>NUCLEOTIDE SEQUENCE [LARGE SCALE GENOMIC DNA]</scope>
    <source>
        <strain evidence="5 6">ATCC 33320</strain>
    </source>
</reference>
<dbReference type="SUPFAM" id="SSF46785">
    <property type="entry name" value="Winged helix' DNA-binding domain"/>
    <property type="match status" value="1"/>
</dbReference>
<gene>
    <name evidence="5" type="primary">marR</name>
    <name evidence="5" type="ORF">GBAG_1886</name>
</gene>
<dbReference type="Proteomes" id="UP000028653">
    <property type="component" value="Unassembled WGS sequence"/>
</dbReference>
<evidence type="ECO:0000313" key="6">
    <source>
        <dbReference type="Proteomes" id="UP000028653"/>
    </source>
</evidence>
<dbReference type="PROSITE" id="PS01117">
    <property type="entry name" value="HTH_MARR_1"/>
    <property type="match status" value="1"/>
</dbReference>
<dbReference type="Gene3D" id="1.10.10.10">
    <property type="entry name" value="Winged helix-like DNA-binding domain superfamily/Winged helix DNA-binding domain"/>
    <property type="match status" value="1"/>
</dbReference>
<dbReference type="GO" id="GO:0003677">
    <property type="term" value="F:DNA binding"/>
    <property type="evidence" value="ECO:0007669"/>
    <property type="project" value="UniProtKB-KW"/>
</dbReference>
<keyword evidence="3" id="KW-0804">Transcription</keyword>
<dbReference type="eggNOG" id="COG1846">
    <property type="taxonomic scope" value="Bacteria"/>
</dbReference>
<dbReference type="GO" id="GO:0003700">
    <property type="term" value="F:DNA-binding transcription factor activity"/>
    <property type="evidence" value="ECO:0007669"/>
    <property type="project" value="InterPro"/>
</dbReference>
<dbReference type="PRINTS" id="PR00598">
    <property type="entry name" value="HTHMARR"/>
</dbReference>
<dbReference type="EMBL" id="JMPI01000028">
    <property type="protein sequence ID" value="KFC81936.1"/>
    <property type="molecule type" value="Genomic_DNA"/>
</dbReference>
<dbReference type="PANTHER" id="PTHR42756">
    <property type="entry name" value="TRANSCRIPTIONAL REGULATOR, MARR"/>
    <property type="match status" value="1"/>
</dbReference>
<organism evidence="5 6">
    <name type="scientific">Buttiauxella agrestis ATCC 33320</name>
    <dbReference type="NCBI Taxonomy" id="1006004"/>
    <lineage>
        <taxon>Bacteria</taxon>
        <taxon>Pseudomonadati</taxon>
        <taxon>Pseudomonadota</taxon>
        <taxon>Gammaproteobacteria</taxon>
        <taxon>Enterobacterales</taxon>
        <taxon>Enterobacteriaceae</taxon>
        <taxon>Buttiauxella</taxon>
    </lineage>
</organism>
<feature type="domain" description="HTH marR-type" evidence="4">
    <location>
        <begin position="11"/>
        <end position="144"/>
    </location>
</feature>
<dbReference type="InterPro" id="IPR000835">
    <property type="entry name" value="HTH_MarR-typ"/>
</dbReference>
<dbReference type="RefSeq" id="WP_034495310.1">
    <property type="nucleotide sequence ID" value="NZ_JMPI01000028.1"/>
</dbReference>
<dbReference type="STRING" id="1006004.GBAG_1886"/>
<evidence type="ECO:0000256" key="2">
    <source>
        <dbReference type="ARBA" id="ARBA00023125"/>
    </source>
</evidence>